<evidence type="ECO:0000256" key="4">
    <source>
        <dbReference type="ARBA" id="ARBA00023136"/>
    </source>
</evidence>
<comment type="subcellular location">
    <subcellularLocation>
        <location evidence="1">Membrane</location>
        <topology evidence="1">Multi-pass membrane protein</topology>
    </subcellularLocation>
</comment>
<gene>
    <name evidence="6" type="ORF">GDO81_009498</name>
</gene>
<accession>A0AAV7BSH2</accession>
<keyword evidence="4 5" id="KW-0472">Membrane</keyword>
<dbReference type="InterPro" id="IPR029020">
    <property type="entry name" value="Ammonium/urea_transptr"/>
</dbReference>
<dbReference type="EMBL" id="WNYA01000004">
    <property type="protein sequence ID" value="KAG8575272.1"/>
    <property type="molecule type" value="Genomic_DNA"/>
</dbReference>
<protein>
    <submittedName>
        <fullName evidence="6">Uncharacterized protein</fullName>
    </submittedName>
</protein>
<evidence type="ECO:0000256" key="5">
    <source>
        <dbReference type="SAM" id="Phobius"/>
    </source>
</evidence>
<dbReference type="GO" id="GO:0016020">
    <property type="term" value="C:membrane"/>
    <property type="evidence" value="ECO:0007669"/>
    <property type="project" value="UniProtKB-SubCell"/>
</dbReference>
<dbReference type="AlphaFoldDB" id="A0AAV7BSH2"/>
<evidence type="ECO:0000256" key="3">
    <source>
        <dbReference type="ARBA" id="ARBA00022989"/>
    </source>
</evidence>
<evidence type="ECO:0000256" key="1">
    <source>
        <dbReference type="ARBA" id="ARBA00004141"/>
    </source>
</evidence>
<proteinExistence type="predicted"/>
<reference evidence="6" key="1">
    <citation type="thesis" date="2020" institute="ProQuest LLC" country="789 East Eisenhower Parkway, Ann Arbor, MI, USA">
        <title>Comparative Genomics and Chromosome Evolution.</title>
        <authorList>
            <person name="Mudd A.B."/>
        </authorList>
    </citation>
    <scope>NUCLEOTIDE SEQUENCE</scope>
    <source>
        <strain evidence="6">237g6f4</strain>
        <tissue evidence="6">Blood</tissue>
    </source>
</reference>
<sequence>MTSAGQEISLQNLPVKYNLHTPDHPLYRRQKTFQSPLYSTKAEWKYQNKNYPAILHQESKMIRNSFMRWKLPIICFTWQIAMIILFGVFVRYEIQADPHWTETRIAFNISSNIENDFYYRYPNLSCTSMTQRGRFTYPVHSRSSGAFSAEDSGPAGIH</sequence>
<feature type="transmembrane region" description="Helical" evidence="5">
    <location>
        <begin position="69"/>
        <end position="90"/>
    </location>
</feature>
<dbReference type="Proteomes" id="UP000824782">
    <property type="component" value="Unassembled WGS sequence"/>
</dbReference>
<evidence type="ECO:0000256" key="2">
    <source>
        <dbReference type="ARBA" id="ARBA00022692"/>
    </source>
</evidence>
<keyword evidence="7" id="KW-1185">Reference proteome</keyword>
<organism evidence="6 7">
    <name type="scientific">Engystomops pustulosus</name>
    <name type="common">Tungara frog</name>
    <name type="synonym">Physalaemus pustulosus</name>
    <dbReference type="NCBI Taxonomy" id="76066"/>
    <lineage>
        <taxon>Eukaryota</taxon>
        <taxon>Metazoa</taxon>
        <taxon>Chordata</taxon>
        <taxon>Craniata</taxon>
        <taxon>Vertebrata</taxon>
        <taxon>Euteleostomi</taxon>
        <taxon>Amphibia</taxon>
        <taxon>Batrachia</taxon>
        <taxon>Anura</taxon>
        <taxon>Neobatrachia</taxon>
        <taxon>Hyloidea</taxon>
        <taxon>Leptodactylidae</taxon>
        <taxon>Leiuperinae</taxon>
        <taxon>Engystomops</taxon>
    </lineage>
</organism>
<comment type="caution">
    <text evidence="6">The sequence shown here is derived from an EMBL/GenBank/DDBJ whole genome shotgun (WGS) entry which is preliminary data.</text>
</comment>
<evidence type="ECO:0000313" key="7">
    <source>
        <dbReference type="Proteomes" id="UP000824782"/>
    </source>
</evidence>
<evidence type="ECO:0000313" key="6">
    <source>
        <dbReference type="EMBL" id="KAG8575272.1"/>
    </source>
</evidence>
<dbReference type="Gene3D" id="1.10.3430.10">
    <property type="entry name" value="Ammonium transporter AmtB like domains"/>
    <property type="match status" value="1"/>
</dbReference>
<name>A0AAV7BSH2_ENGPU</name>
<keyword evidence="3 5" id="KW-1133">Transmembrane helix</keyword>
<keyword evidence="2 5" id="KW-0812">Transmembrane</keyword>